<gene>
    <name evidence="4" type="ORF">B4U79_04749</name>
    <name evidence="5" type="ORF">B4U79_08842</name>
</gene>
<reference evidence="4" key="2">
    <citation type="submission" date="2018-11" db="EMBL/GenBank/DDBJ databases">
        <title>Trombidioid mite genomics.</title>
        <authorList>
            <person name="Dong X."/>
        </authorList>
    </citation>
    <scope>NUCLEOTIDE SEQUENCE</scope>
    <source>
        <strain evidence="4">UoL-WK</strain>
    </source>
</reference>
<dbReference type="InterPro" id="IPR036034">
    <property type="entry name" value="PDZ_sf"/>
</dbReference>
<comment type="subcellular location">
    <subcellularLocation>
        <location evidence="1">Cytoplasm</location>
    </subcellularLocation>
</comment>
<dbReference type="AlphaFoldDB" id="A0A3S4QLE9"/>
<dbReference type="InterPro" id="IPR001478">
    <property type="entry name" value="PDZ"/>
</dbReference>
<dbReference type="SMART" id="SM00228">
    <property type="entry name" value="PDZ"/>
    <property type="match status" value="1"/>
</dbReference>
<dbReference type="CDD" id="cd06713">
    <property type="entry name" value="PDZ_tamalin_CYTIP-like"/>
    <property type="match status" value="1"/>
</dbReference>
<protein>
    <recommendedName>
        <fullName evidence="3">PDZ domain-containing protein</fullName>
    </recommendedName>
</protein>
<evidence type="ECO:0000256" key="1">
    <source>
        <dbReference type="ARBA" id="ARBA00004496"/>
    </source>
</evidence>
<proteinExistence type="predicted"/>
<feature type="domain" description="PDZ" evidence="3">
    <location>
        <begin position="121"/>
        <end position="209"/>
    </location>
</feature>
<dbReference type="PROSITE" id="PS50106">
    <property type="entry name" value="PDZ"/>
    <property type="match status" value="1"/>
</dbReference>
<reference evidence="4 6" key="1">
    <citation type="journal article" date="2018" name="Gigascience">
        <title>Genomes of trombidid mites reveal novel predicted allergens and laterally-transferred genes associated with secondary metabolism.</title>
        <authorList>
            <person name="Dong X."/>
            <person name="Chaisiri K."/>
            <person name="Xia D."/>
            <person name="Armstrong S.D."/>
            <person name="Fang Y."/>
            <person name="Donnelly M.J."/>
            <person name="Kadowaki T."/>
            <person name="McGarry J.W."/>
            <person name="Darby A.C."/>
            <person name="Makepeace B.L."/>
        </authorList>
    </citation>
    <scope>NUCLEOTIDE SEQUENCE [LARGE SCALE GENOMIC DNA]</scope>
    <source>
        <strain evidence="4">UoL-WK</strain>
    </source>
</reference>
<accession>A0A3S4QLE9</accession>
<organism evidence="4 6">
    <name type="scientific">Dinothrombium tinctorium</name>
    <dbReference type="NCBI Taxonomy" id="1965070"/>
    <lineage>
        <taxon>Eukaryota</taxon>
        <taxon>Metazoa</taxon>
        <taxon>Ecdysozoa</taxon>
        <taxon>Arthropoda</taxon>
        <taxon>Chelicerata</taxon>
        <taxon>Arachnida</taxon>
        <taxon>Acari</taxon>
        <taxon>Acariformes</taxon>
        <taxon>Trombidiformes</taxon>
        <taxon>Prostigmata</taxon>
        <taxon>Anystina</taxon>
        <taxon>Parasitengona</taxon>
        <taxon>Trombidioidea</taxon>
        <taxon>Trombidiidae</taxon>
        <taxon>Dinothrombium</taxon>
    </lineage>
</organism>
<dbReference type="PANTHER" id="PTHR15963">
    <property type="entry name" value="GENERAL RECEPTOR FOR PHOSPHOINOSITIDES 1-ASSOCIATED SCAFFOLD PROTEIN-RELATED"/>
    <property type="match status" value="1"/>
</dbReference>
<dbReference type="Proteomes" id="UP000285301">
    <property type="component" value="Unassembled WGS sequence"/>
</dbReference>
<dbReference type="Gene3D" id="2.30.42.10">
    <property type="match status" value="1"/>
</dbReference>
<dbReference type="PANTHER" id="PTHR15963:SF5">
    <property type="entry name" value="SHORT SPINDLE 6, ISOFORM A"/>
    <property type="match status" value="1"/>
</dbReference>
<dbReference type="STRING" id="1965070.A0A3S4QLE9"/>
<evidence type="ECO:0000313" key="6">
    <source>
        <dbReference type="Proteomes" id="UP000285301"/>
    </source>
</evidence>
<name>A0A3S4QLE9_9ACAR</name>
<dbReference type="OrthoDB" id="10041077at2759"/>
<dbReference type="GO" id="GO:0005737">
    <property type="term" value="C:cytoplasm"/>
    <property type="evidence" value="ECO:0007669"/>
    <property type="project" value="UniProtKB-SubCell"/>
</dbReference>
<sequence>MGQGIFSANQGPHTVVRRVDSKRGIDGFGYRCSSFSLSSIMSNTDFYHSKSNNLCFEYPLSRRKLSSECESSPIDVLSYRSLSTISRSKSCQLFPQKQILDKVKHDRIIPTRPDEDRRRRTIIVERKNGSFGFTLQTYGIHHKKDSEIELLTYVDYVDVDGPAFKAGMRPGDVILSINGKDMEKADHRALVKYIQSCEKTMRMVVLFEDCVRKVELHIKYLKLK</sequence>
<evidence type="ECO:0000256" key="2">
    <source>
        <dbReference type="ARBA" id="ARBA00022490"/>
    </source>
</evidence>
<dbReference type="Pfam" id="PF00595">
    <property type="entry name" value="PDZ"/>
    <property type="match status" value="1"/>
</dbReference>
<dbReference type="EMBL" id="NCKU01005178">
    <property type="protein sequence ID" value="RWS04925.1"/>
    <property type="molecule type" value="Genomic_DNA"/>
</dbReference>
<dbReference type="EMBL" id="NCKU01005181">
    <property type="protein sequence ID" value="RWS04920.1"/>
    <property type="molecule type" value="Genomic_DNA"/>
</dbReference>
<comment type="caution">
    <text evidence="4">The sequence shown here is derived from an EMBL/GenBank/DDBJ whole genome shotgun (WGS) entry which is preliminary data.</text>
</comment>
<feature type="non-terminal residue" evidence="4">
    <location>
        <position position="224"/>
    </location>
</feature>
<evidence type="ECO:0000313" key="5">
    <source>
        <dbReference type="EMBL" id="RWS04925.1"/>
    </source>
</evidence>
<keyword evidence="6" id="KW-1185">Reference proteome</keyword>
<dbReference type="SUPFAM" id="SSF50156">
    <property type="entry name" value="PDZ domain-like"/>
    <property type="match status" value="1"/>
</dbReference>
<keyword evidence="2" id="KW-0963">Cytoplasm</keyword>
<evidence type="ECO:0000313" key="4">
    <source>
        <dbReference type="EMBL" id="RWS04920.1"/>
    </source>
</evidence>
<evidence type="ECO:0000259" key="3">
    <source>
        <dbReference type="PROSITE" id="PS50106"/>
    </source>
</evidence>
<dbReference type="InterPro" id="IPR052122">
    <property type="entry name" value="Intracell_Traff_Signaling_Reg"/>
</dbReference>